<dbReference type="AlphaFoldDB" id="A0A1L8G8W8"/>
<keyword evidence="5" id="KW-1185">Reference proteome</keyword>
<sequence length="656" mass="76988">MKGDQDRGRIRNRREDYQDRSSDGDKNSESYYSDDYENTTYQSDHSPTPSFMSRSSQAKKSGHNLRSSTLLRNEESSKVGSKFPSRKGKWGFRSQSLNKESRPKDIALVTKRVLSARLLKINELRNEITDLQIKLEHFQKENKILKKMQFRQEKALNKFEDTESEISQLISRHNNEIRALKEHLRKSQERERNTEKRLKEAEDELYRANSTLKKLKQLSENRHLGEREELAKKLDIAESKLDEQERRVQDLEKKTEISQNSFQRQLMVEKKKIQNAQEENKLLQEELQKLTYKLKEKERELDIKNIYAYRLSKPSPKKDAEISPRSIEARNGISIGVQTIEQIKLVELSPLSHPKPVMQAEDVKEKQHEELQKEQKNLEKELREEAEKLKKERKLEERKKELEQKQQRQKEQRILEEKAQKLREEWEKEELERKRKDIFYQDTTEKQSIQDTEDERLKKELLLAKMNEIDKERKNTMHFDSFKVPTQSLLLDSSLNRDTKERKHKIYKFTEPTQNLFNGIPVLGGREASLVADEQKGRNEKRFDAVNDVSFGTYAPSFAQARSGGPGQKTEVLEEPVITNHSKLKQTDKKSHLMEQLFGRDSNAPLVPKNSESMAKNESSTILPWEKGSNVKIKNDIFSGDGKNVKPTIECTCIHN</sequence>
<evidence type="ECO:0000256" key="1">
    <source>
        <dbReference type="ARBA" id="ARBA00010229"/>
    </source>
</evidence>
<dbReference type="GO" id="GO:0005930">
    <property type="term" value="C:axoneme"/>
    <property type="evidence" value="ECO:0000318"/>
    <property type="project" value="GO_Central"/>
</dbReference>
<proteinExistence type="inferred from homology"/>
<dbReference type="KEGG" id="xla:108716775"/>
<protein>
    <submittedName>
        <fullName evidence="6">Lebercilin</fullName>
    </submittedName>
</protein>
<keyword evidence="2 3" id="KW-0175">Coiled coil</keyword>
<dbReference type="RefSeq" id="XP_018118707.1">
    <property type="nucleotide sequence ID" value="XM_018263218.2"/>
</dbReference>
<dbReference type="PANTHER" id="PTHR16650">
    <property type="entry name" value="C21ORF13-RELATED"/>
    <property type="match status" value="1"/>
</dbReference>
<evidence type="ECO:0000256" key="2">
    <source>
        <dbReference type="ARBA" id="ARBA00023054"/>
    </source>
</evidence>
<feature type="region of interest" description="Disordered" evidence="4">
    <location>
        <begin position="1"/>
        <end position="97"/>
    </location>
</feature>
<name>A0A1L8G8W8_XENLA</name>
<dbReference type="GeneID" id="108716775"/>
<organism evidence="5 6">
    <name type="scientific">Xenopus laevis</name>
    <name type="common">African clawed frog</name>
    <dbReference type="NCBI Taxonomy" id="8355"/>
    <lineage>
        <taxon>Eukaryota</taxon>
        <taxon>Metazoa</taxon>
        <taxon>Chordata</taxon>
        <taxon>Craniata</taxon>
        <taxon>Vertebrata</taxon>
        <taxon>Euteleostomi</taxon>
        <taxon>Amphibia</taxon>
        <taxon>Batrachia</taxon>
        <taxon>Anura</taxon>
        <taxon>Pipoidea</taxon>
        <taxon>Pipidae</taxon>
        <taxon>Xenopodinae</taxon>
        <taxon>Xenopus</taxon>
        <taxon>Xenopus</taxon>
    </lineage>
</organism>
<dbReference type="STRING" id="8355.A0A1L8G8W8"/>
<dbReference type="CTD" id="108716775"/>
<dbReference type="GO" id="GO:0042073">
    <property type="term" value="P:intraciliary transport"/>
    <property type="evidence" value="ECO:0000318"/>
    <property type="project" value="GO_Central"/>
</dbReference>
<evidence type="ECO:0000313" key="5">
    <source>
        <dbReference type="Proteomes" id="UP000186698"/>
    </source>
</evidence>
<dbReference type="Bgee" id="108716775">
    <property type="expression patterns" value="Expressed in testis and 4 other cell types or tissues"/>
</dbReference>
<feature type="coiled-coil region" evidence="3">
    <location>
        <begin position="121"/>
        <end position="300"/>
    </location>
</feature>
<feature type="coiled-coil region" evidence="3">
    <location>
        <begin position="357"/>
        <end position="434"/>
    </location>
</feature>
<reference evidence="6" key="1">
    <citation type="submission" date="2025-08" db="UniProtKB">
        <authorList>
            <consortium name="RefSeq"/>
        </authorList>
    </citation>
    <scope>IDENTIFICATION</scope>
    <source>
        <strain evidence="6">J_2021</strain>
        <tissue evidence="6">Erythrocytes</tissue>
    </source>
</reference>
<evidence type="ECO:0000256" key="4">
    <source>
        <dbReference type="SAM" id="MobiDB-lite"/>
    </source>
</evidence>
<dbReference type="PaxDb" id="8355-A0A1L8G8W8"/>
<dbReference type="PANTHER" id="PTHR16650:SF11">
    <property type="entry name" value="LEBERCILIN"/>
    <property type="match status" value="1"/>
</dbReference>
<dbReference type="Proteomes" id="UP000186698">
    <property type="component" value="Chromosome 5L"/>
</dbReference>
<dbReference type="OMA" id="SKRGIRW"/>
<dbReference type="OrthoDB" id="2123794at2759"/>
<feature type="compositionally biased region" description="Basic and acidic residues" evidence="4">
    <location>
        <begin position="1"/>
        <end position="28"/>
    </location>
</feature>
<evidence type="ECO:0000313" key="6">
    <source>
        <dbReference type="RefSeq" id="XP_018118707.1"/>
    </source>
</evidence>
<dbReference type="InterPro" id="IPR028933">
    <property type="entry name" value="Lebercilin_dom"/>
</dbReference>
<dbReference type="Pfam" id="PF15619">
    <property type="entry name" value="Lebercilin"/>
    <property type="match status" value="1"/>
</dbReference>
<dbReference type="InterPro" id="IPR026188">
    <property type="entry name" value="Lebercilin-like"/>
</dbReference>
<evidence type="ECO:0000256" key="3">
    <source>
        <dbReference type="SAM" id="Coils"/>
    </source>
</evidence>
<gene>
    <name evidence="6" type="primary">LOC108716775</name>
</gene>
<comment type="similarity">
    <text evidence="1">Belongs to the LCA5 family.</text>
</comment>
<feature type="compositionally biased region" description="Polar residues" evidence="4">
    <location>
        <begin position="38"/>
        <end position="71"/>
    </location>
</feature>
<accession>A0A1L8G8W8</accession>